<organism evidence="2 3">
    <name type="scientific">Rhipicephalus sanguineus</name>
    <name type="common">Brown dog tick</name>
    <name type="synonym">Ixodes sanguineus</name>
    <dbReference type="NCBI Taxonomy" id="34632"/>
    <lineage>
        <taxon>Eukaryota</taxon>
        <taxon>Metazoa</taxon>
        <taxon>Ecdysozoa</taxon>
        <taxon>Arthropoda</taxon>
        <taxon>Chelicerata</taxon>
        <taxon>Arachnida</taxon>
        <taxon>Acari</taxon>
        <taxon>Parasitiformes</taxon>
        <taxon>Ixodida</taxon>
        <taxon>Ixodoidea</taxon>
        <taxon>Ixodidae</taxon>
        <taxon>Rhipicephalinae</taxon>
        <taxon>Rhipicephalus</taxon>
        <taxon>Rhipicephalus</taxon>
    </lineage>
</organism>
<keyword evidence="3" id="KW-1185">Reference proteome</keyword>
<dbReference type="EMBL" id="JABSTV010001246">
    <property type="protein sequence ID" value="KAH7975745.1"/>
    <property type="molecule type" value="Genomic_DNA"/>
</dbReference>
<evidence type="ECO:0008006" key="4">
    <source>
        <dbReference type="Google" id="ProtNLM"/>
    </source>
</evidence>
<feature type="compositionally biased region" description="Basic and acidic residues" evidence="1">
    <location>
        <begin position="184"/>
        <end position="196"/>
    </location>
</feature>
<sequence length="204" mass="23273">MLGVSESTLFRVREEVKASHFSGGKLTTPSRKRPRNAEKRRRSAKFDSFTLCALRPCVHDFFRRNEVPTVEKAVYCASPACRNRLQTRSRNSLLIDRDDITDWPNRYLRDVERYRAEGRKIFSLDETSVTAGHTRSIVWTDTVLQKRGRLGTSIAAGSCFQTKRNAASPMFSAISLRQLTAHNQRTEAHTADENRPSSKRGRPC</sequence>
<accession>A0A9D4T742</accession>
<evidence type="ECO:0000313" key="3">
    <source>
        <dbReference type="Proteomes" id="UP000821837"/>
    </source>
</evidence>
<feature type="compositionally biased region" description="Basic residues" evidence="1">
    <location>
        <begin position="30"/>
        <end position="42"/>
    </location>
</feature>
<evidence type="ECO:0000256" key="1">
    <source>
        <dbReference type="SAM" id="MobiDB-lite"/>
    </source>
</evidence>
<dbReference type="Proteomes" id="UP000821837">
    <property type="component" value="Chromosome 10"/>
</dbReference>
<feature type="region of interest" description="Disordered" evidence="1">
    <location>
        <begin position="184"/>
        <end position="204"/>
    </location>
</feature>
<protein>
    <recommendedName>
        <fullName evidence="4">Transposase</fullName>
    </recommendedName>
</protein>
<comment type="caution">
    <text evidence="2">The sequence shown here is derived from an EMBL/GenBank/DDBJ whole genome shotgun (WGS) entry which is preliminary data.</text>
</comment>
<proteinExistence type="predicted"/>
<dbReference type="VEuPathDB" id="VectorBase:RSAN_038691"/>
<gene>
    <name evidence="2" type="ORF">HPB52_004665</name>
</gene>
<dbReference type="AlphaFoldDB" id="A0A9D4T742"/>
<evidence type="ECO:0000313" key="2">
    <source>
        <dbReference type="EMBL" id="KAH7975745.1"/>
    </source>
</evidence>
<reference evidence="2" key="2">
    <citation type="submission" date="2021-09" db="EMBL/GenBank/DDBJ databases">
        <authorList>
            <person name="Jia N."/>
            <person name="Wang J."/>
            <person name="Shi W."/>
            <person name="Du L."/>
            <person name="Sun Y."/>
            <person name="Zhan W."/>
            <person name="Jiang J."/>
            <person name="Wang Q."/>
            <person name="Zhang B."/>
            <person name="Ji P."/>
            <person name="Sakyi L.B."/>
            <person name="Cui X."/>
            <person name="Yuan T."/>
            <person name="Jiang B."/>
            <person name="Yang W."/>
            <person name="Lam T.T.-Y."/>
            <person name="Chang Q."/>
            <person name="Ding S."/>
            <person name="Wang X."/>
            <person name="Zhu J."/>
            <person name="Ruan X."/>
            <person name="Zhao L."/>
            <person name="Wei J."/>
            <person name="Que T."/>
            <person name="Du C."/>
            <person name="Cheng J."/>
            <person name="Dai P."/>
            <person name="Han X."/>
            <person name="Huang E."/>
            <person name="Gao Y."/>
            <person name="Liu J."/>
            <person name="Shao H."/>
            <person name="Ye R."/>
            <person name="Li L."/>
            <person name="Wei W."/>
            <person name="Wang X."/>
            <person name="Wang C."/>
            <person name="Huo Q."/>
            <person name="Li W."/>
            <person name="Guo W."/>
            <person name="Chen H."/>
            <person name="Chen S."/>
            <person name="Zhou L."/>
            <person name="Zhou L."/>
            <person name="Ni X."/>
            <person name="Tian J."/>
            <person name="Zhou Y."/>
            <person name="Sheng Y."/>
            <person name="Liu T."/>
            <person name="Pan Y."/>
            <person name="Xia L."/>
            <person name="Li J."/>
            <person name="Zhao F."/>
            <person name="Cao W."/>
        </authorList>
    </citation>
    <scope>NUCLEOTIDE SEQUENCE</scope>
    <source>
        <strain evidence="2">Rsan-2018</strain>
        <tissue evidence="2">Larvae</tissue>
    </source>
</reference>
<feature type="region of interest" description="Disordered" evidence="1">
    <location>
        <begin position="21"/>
        <end position="42"/>
    </location>
</feature>
<reference evidence="2" key="1">
    <citation type="journal article" date="2020" name="Cell">
        <title>Large-Scale Comparative Analyses of Tick Genomes Elucidate Their Genetic Diversity and Vector Capacities.</title>
        <authorList>
            <consortium name="Tick Genome and Microbiome Consortium (TIGMIC)"/>
            <person name="Jia N."/>
            <person name="Wang J."/>
            <person name="Shi W."/>
            <person name="Du L."/>
            <person name="Sun Y."/>
            <person name="Zhan W."/>
            <person name="Jiang J.F."/>
            <person name="Wang Q."/>
            <person name="Zhang B."/>
            <person name="Ji P."/>
            <person name="Bell-Sakyi L."/>
            <person name="Cui X.M."/>
            <person name="Yuan T.T."/>
            <person name="Jiang B.G."/>
            <person name="Yang W.F."/>
            <person name="Lam T.T."/>
            <person name="Chang Q.C."/>
            <person name="Ding S.J."/>
            <person name="Wang X.J."/>
            <person name="Zhu J.G."/>
            <person name="Ruan X.D."/>
            <person name="Zhao L."/>
            <person name="Wei J.T."/>
            <person name="Ye R.Z."/>
            <person name="Que T.C."/>
            <person name="Du C.H."/>
            <person name="Zhou Y.H."/>
            <person name="Cheng J.X."/>
            <person name="Dai P.F."/>
            <person name="Guo W.B."/>
            <person name="Han X.H."/>
            <person name="Huang E.J."/>
            <person name="Li L.F."/>
            <person name="Wei W."/>
            <person name="Gao Y.C."/>
            <person name="Liu J.Z."/>
            <person name="Shao H.Z."/>
            <person name="Wang X."/>
            <person name="Wang C.C."/>
            <person name="Yang T.C."/>
            <person name="Huo Q.B."/>
            <person name="Li W."/>
            <person name="Chen H.Y."/>
            <person name="Chen S.E."/>
            <person name="Zhou L.G."/>
            <person name="Ni X.B."/>
            <person name="Tian J.H."/>
            <person name="Sheng Y."/>
            <person name="Liu T."/>
            <person name="Pan Y.S."/>
            <person name="Xia L.Y."/>
            <person name="Li J."/>
            <person name="Zhao F."/>
            <person name="Cao W.C."/>
        </authorList>
    </citation>
    <scope>NUCLEOTIDE SEQUENCE</scope>
    <source>
        <strain evidence="2">Rsan-2018</strain>
    </source>
</reference>
<name>A0A9D4T742_RHISA</name>